<accession>A0A2H1E5A4</accession>
<dbReference type="STRING" id="1349785.GCA_000509405_00923"/>
<dbReference type="PANTHER" id="PTHR35535:SF1">
    <property type="entry name" value="HEAT SHOCK PROTEIN HSLJ"/>
    <property type="match status" value="1"/>
</dbReference>
<dbReference type="AlphaFoldDB" id="A0A2H1E5A4"/>
<keyword evidence="4" id="KW-0346">Stress response</keyword>
<evidence type="ECO:0000256" key="1">
    <source>
        <dbReference type="SAM" id="Phobius"/>
    </source>
</evidence>
<name>A0A2H1E5A4_9FLAO</name>
<keyword evidence="1" id="KW-0812">Transmembrane</keyword>
<evidence type="ECO:0000259" key="3">
    <source>
        <dbReference type="Pfam" id="PF14302"/>
    </source>
</evidence>
<dbReference type="EMBL" id="LT634361">
    <property type="protein sequence ID" value="SFZ79928.1"/>
    <property type="molecule type" value="Genomic_DNA"/>
</dbReference>
<feature type="transmembrane region" description="Helical" evidence="1">
    <location>
        <begin position="21"/>
        <end position="41"/>
    </location>
</feature>
<reference evidence="4 5" key="1">
    <citation type="submission" date="2016-11" db="EMBL/GenBank/DDBJ databases">
        <authorList>
            <person name="Jaros S."/>
            <person name="Januszkiewicz K."/>
            <person name="Wedrychowicz H."/>
        </authorList>
    </citation>
    <scope>NUCLEOTIDE SEQUENCE [LARGE SCALE GENOMIC DNA]</scope>
    <source>
        <strain evidence="4">NCIMB 2154T</strain>
    </source>
</reference>
<keyword evidence="1" id="KW-1133">Transmembrane helix</keyword>
<evidence type="ECO:0000313" key="4">
    <source>
        <dbReference type="EMBL" id="SFZ79928.1"/>
    </source>
</evidence>
<dbReference type="InterPro" id="IPR025485">
    <property type="entry name" value="DUF4377"/>
</dbReference>
<keyword evidence="1" id="KW-0472">Membrane</keyword>
<protein>
    <submittedName>
        <fullName evidence="4">Putative Heat shock protein</fullName>
    </submittedName>
</protein>
<feature type="domain" description="DUF4377" evidence="3">
    <location>
        <begin position="78"/>
        <end position="157"/>
    </location>
</feature>
<dbReference type="KEGG" id="tmar:MARIT_0007"/>
<evidence type="ECO:0000259" key="2">
    <source>
        <dbReference type="Pfam" id="PF03724"/>
    </source>
</evidence>
<dbReference type="InterPro" id="IPR005184">
    <property type="entry name" value="DUF306_Meta_HslJ"/>
</dbReference>
<dbReference type="Pfam" id="PF03724">
    <property type="entry name" value="META"/>
    <property type="match status" value="1"/>
</dbReference>
<gene>
    <name evidence="4" type="ORF">MARIT_0007</name>
</gene>
<feature type="domain" description="DUF306" evidence="2">
    <location>
        <begin position="167"/>
        <end position="271"/>
    </location>
</feature>
<dbReference type="InterPro" id="IPR038670">
    <property type="entry name" value="HslJ-like_sf"/>
</dbReference>
<dbReference type="Pfam" id="PF14302">
    <property type="entry name" value="DUF4377"/>
    <property type="match status" value="1"/>
</dbReference>
<dbReference type="OrthoDB" id="880459at2"/>
<dbReference type="InterPro" id="IPR053147">
    <property type="entry name" value="Hsp_HslJ-like"/>
</dbReference>
<dbReference type="Gene3D" id="2.40.128.270">
    <property type="match status" value="1"/>
</dbReference>
<evidence type="ECO:0000313" key="5">
    <source>
        <dbReference type="Proteomes" id="UP000231564"/>
    </source>
</evidence>
<feature type="transmembrane region" description="Helical" evidence="1">
    <location>
        <begin position="53"/>
        <end position="73"/>
    </location>
</feature>
<proteinExistence type="predicted"/>
<organism evidence="4 5">
    <name type="scientific">Tenacibaculum maritimum NCIMB 2154</name>
    <dbReference type="NCBI Taxonomy" id="1349785"/>
    <lineage>
        <taxon>Bacteria</taxon>
        <taxon>Pseudomonadati</taxon>
        <taxon>Bacteroidota</taxon>
        <taxon>Flavobacteriia</taxon>
        <taxon>Flavobacteriales</taxon>
        <taxon>Flavobacteriaceae</taxon>
        <taxon>Tenacibaculum</taxon>
    </lineage>
</organism>
<keyword evidence="5" id="KW-1185">Reference proteome</keyword>
<dbReference type="Proteomes" id="UP000231564">
    <property type="component" value="Chromosome MARIT"/>
</dbReference>
<dbReference type="PANTHER" id="PTHR35535">
    <property type="entry name" value="HEAT SHOCK PROTEIN HSLJ"/>
    <property type="match status" value="1"/>
</dbReference>
<sequence length="275" mass="32043">MFFVKILKVVTTYKTHSFLNVTYYFFIIALIVQFGIVSAQKRRNIKKRIMKKLVYLFLSLFMLTSCATQKNMIKDTIWVNSTRVTCTGVVPMSCLETQLGRELIPNKWEFFYDEIEGFTYEPGYIYKLRISIENLNEKEIPADGSSKRYQLIEVISKTPDTKLRLQDVWVATKIKGRDIQLKEEDSRPRIEIEVGNKKILGKGACNRFFGSIETLTGKKITFSKIGATKMMCLDMNLEDLFFEALEAVKTYKIENNELYLFDGNNKEVLRFNKID</sequence>